<feature type="region of interest" description="Disordered" evidence="3">
    <location>
        <begin position="325"/>
        <end position="368"/>
    </location>
</feature>
<dbReference type="PANTHER" id="PTHR25462:SF296">
    <property type="entry name" value="MEIOTIC P26, ISOFORM F"/>
    <property type="match status" value="1"/>
</dbReference>
<protein>
    <recommendedName>
        <fullName evidence="4">B box-type domain-containing protein</fullName>
    </recommendedName>
</protein>
<evidence type="ECO:0000313" key="6">
    <source>
        <dbReference type="Proteomes" id="UP001164746"/>
    </source>
</evidence>
<feature type="coiled-coil region" evidence="2">
    <location>
        <begin position="226"/>
        <end position="260"/>
    </location>
</feature>
<evidence type="ECO:0000256" key="3">
    <source>
        <dbReference type="SAM" id="MobiDB-lite"/>
    </source>
</evidence>
<gene>
    <name evidence="5" type="ORF">MAR_021915</name>
</gene>
<dbReference type="Proteomes" id="UP001164746">
    <property type="component" value="Chromosome 5"/>
</dbReference>
<accession>A0ABY7ECC2</accession>
<dbReference type="PROSITE" id="PS50119">
    <property type="entry name" value="ZF_BBOX"/>
    <property type="match status" value="1"/>
</dbReference>
<feature type="coiled-coil region" evidence="2">
    <location>
        <begin position="168"/>
        <end position="202"/>
    </location>
</feature>
<name>A0ABY7ECC2_MYAAR</name>
<dbReference type="Gene3D" id="3.30.160.60">
    <property type="entry name" value="Classic Zinc Finger"/>
    <property type="match status" value="1"/>
</dbReference>
<keyword evidence="2" id="KW-0175">Coiled coil</keyword>
<dbReference type="InterPro" id="IPR000315">
    <property type="entry name" value="Znf_B-box"/>
</dbReference>
<evidence type="ECO:0000256" key="1">
    <source>
        <dbReference type="PROSITE-ProRule" id="PRU00024"/>
    </source>
</evidence>
<evidence type="ECO:0000256" key="2">
    <source>
        <dbReference type="SAM" id="Coils"/>
    </source>
</evidence>
<sequence length="368" mass="41982">MPDVSVIYLTCQELVYLTIAMASTARSRKGKQDVIGPGEFACGPCSADSKTQLAIGYCQFCRHYLCKNCFAYHQNLGRAHVLLDKDTMPREVSTPAVSMDPLLETCREHKHKILELYCKGHDEVCCVICATAKHKNCDYVYIPDFTETLSTPPNEDCSMVLKLIQALIGQLEHVKGESNKRLKDMERQRRDFAMAVRRYRKEIDVVLEQLEKQVLSGMKQVIEINTNDLNEQINKCDSSLEALRNTYKKTESAMESESVNRVFTIAKTSKRQVQENNNVLKEVKDSSYNVDVKFDENFEILKNMRKMKMFGKVSVKKDPVRFGTGLHEDNENGVKPGKTHGPVKKNIDGAVNKTHEQKTEMNDENRQQ</sequence>
<keyword evidence="1" id="KW-0862">Zinc</keyword>
<evidence type="ECO:0000313" key="5">
    <source>
        <dbReference type="EMBL" id="WAR06546.1"/>
    </source>
</evidence>
<feature type="compositionally biased region" description="Basic and acidic residues" evidence="3">
    <location>
        <begin position="353"/>
        <end position="368"/>
    </location>
</feature>
<keyword evidence="1" id="KW-0863">Zinc-finger</keyword>
<dbReference type="EMBL" id="CP111016">
    <property type="protein sequence ID" value="WAR06546.1"/>
    <property type="molecule type" value="Genomic_DNA"/>
</dbReference>
<dbReference type="SUPFAM" id="SSF57845">
    <property type="entry name" value="B-box zinc-binding domain"/>
    <property type="match status" value="1"/>
</dbReference>
<organism evidence="5 6">
    <name type="scientific">Mya arenaria</name>
    <name type="common">Soft-shell clam</name>
    <dbReference type="NCBI Taxonomy" id="6604"/>
    <lineage>
        <taxon>Eukaryota</taxon>
        <taxon>Metazoa</taxon>
        <taxon>Spiralia</taxon>
        <taxon>Lophotrochozoa</taxon>
        <taxon>Mollusca</taxon>
        <taxon>Bivalvia</taxon>
        <taxon>Autobranchia</taxon>
        <taxon>Heteroconchia</taxon>
        <taxon>Euheterodonta</taxon>
        <taxon>Imparidentia</taxon>
        <taxon>Neoheterodontei</taxon>
        <taxon>Myida</taxon>
        <taxon>Myoidea</taxon>
        <taxon>Myidae</taxon>
        <taxon>Mya</taxon>
    </lineage>
</organism>
<evidence type="ECO:0000259" key="4">
    <source>
        <dbReference type="PROSITE" id="PS50119"/>
    </source>
</evidence>
<proteinExistence type="predicted"/>
<dbReference type="PANTHER" id="PTHR25462">
    <property type="entry name" value="BONUS, ISOFORM C-RELATED"/>
    <property type="match status" value="1"/>
</dbReference>
<keyword evidence="1" id="KW-0479">Metal-binding</keyword>
<dbReference type="InterPro" id="IPR047153">
    <property type="entry name" value="TRIM45/56/19-like"/>
</dbReference>
<reference evidence="5" key="1">
    <citation type="submission" date="2022-11" db="EMBL/GenBank/DDBJ databases">
        <title>Centuries of genome instability and evolution in soft-shell clam transmissible cancer (bioRxiv).</title>
        <authorList>
            <person name="Hart S.F.M."/>
            <person name="Yonemitsu M.A."/>
            <person name="Giersch R.M."/>
            <person name="Beal B.F."/>
            <person name="Arriagada G."/>
            <person name="Davis B.W."/>
            <person name="Ostrander E.A."/>
            <person name="Goff S.P."/>
            <person name="Metzger M.J."/>
        </authorList>
    </citation>
    <scope>NUCLEOTIDE SEQUENCE</scope>
    <source>
        <strain evidence="5">MELC-2E11</strain>
        <tissue evidence="5">Siphon/mantle</tissue>
    </source>
</reference>
<keyword evidence="6" id="KW-1185">Reference proteome</keyword>
<feature type="domain" description="B box-type" evidence="4">
    <location>
        <begin position="106"/>
        <end position="142"/>
    </location>
</feature>